<dbReference type="GO" id="GO:0043409">
    <property type="term" value="P:negative regulation of MAPK cascade"/>
    <property type="evidence" value="ECO:0007669"/>
    <property type="project" value="TreeGrafter"/>
</dbReference>
<feature type="compositionally biased region" description="Basic and acidic residues" evidence="3">
    <location>
        <begin position="703"/>
        <end position="718"/>
    </location>
</feature>
<feature type="coiled-coil region" evidence="2">
    <location>
        <begin position="279"/>
        <end position="320"/>
    </location>
</feature>
<reference evidence="7" key="1">
    <citation type="submission" date="2013-03" db="EMBL/GenBank/DDBJ databases">
        <authorList>
            <person name="Jeffery W."/>
            <person name="Warren W."/>
            <person name="Wilson R.K."/>
        </authorList>
    </citation>
    <scope>NUCLEOTIDE SEQUENCE</scope>
    <source>
        <strain evidence="7">female</strain>
    </source>
</reference>
<feature type="domain" description="Tyrosine-protein phosphatase" evidence="4">
    <location>
        <begin position="147"/>
        <end position="295"/>
    </location>
</feature>
<dbReference type="PANTHER" id="PTHR45682:SF4">
    <property type="entry name" value="SERINE_THREONINE_TYROSINE-INTERACTING-LIKE PROTEIN 2"/>
    <property type="match status" value="1"/>
</dbReference>
<dbReference type="InterPro" id="IPR000340">
    <property type="entry name" value="Dual-sp_phosphatase_cat-dom"/>
</dbReference>
<feature type="domain" description="Tyrosine specific protein phosphatases" evidence="5">
    <location>
        <begin position="222"/>
        <end position="274"/>
    </location>
</feature>
<feature type="region of interest" description="Disordered" evidence="3">
    <location>
        <begin position="570"/>
        <end position="620"/>
    </location>
</feature>
<evidence type="ECO:0000259" key="4">
    <source>
        <dbReference type="PROSITE" id="PS50054"/>
    </source>
</evidence>
<keyword evidence="2" id="KW-0175">Coiled coil</keyword>
<feature type="region of interest" description="Disordered" evidence="3">
    <location>
        <begin position="1206"/>
        <end position="1251"/>
    </location>
</feature>
<evidence type="ECO:0000256" key="2">
    <source>
        <dbReference type="SAM" id="Coils"/>
    </source>
</evidence>
<feature type="region of interest" description="Disordered" evidence="3">
    <location>
        <begin position="336"/>
        <end position="383"/>
    </location>
</feature>
<accession>A0A3B1IM67</accession>
<dbReference type="PROSITE" id="PS50056">
    <property type="entry name" value="TYR_PHOSPHATASE_2"/>
    <property type="match status" value="1"/>
</dbReference>
<dbReference type="SUPFAM" id="SSF52799">
    <property type="entry name" value="(Phosphotyrosine protein) phosphatases II"/>
    <property type="match status" value="1"/>
</dbReference>
<dbReference type="FunCoup" id="A0A3B1IM67">
    <property type="interactions" value="761"/>
</dbReference>
<reference evidence="7" key="2">
    <citation type="journal article" date="2014" name="Nat. Commun.">
        <title>The cavefish genome reveals candidate genes for eye loss.</title>
        <authorList>
            <person name="McGaugh S.E."/>
            <person name="Gross J.B."/>
            <person name="Aken B."/>
            <person name="Blin M."/>
            <person name="Borowsky R."/>
            <person name="Chalopin D."/>
            <person name="Hinaux H."/>
            <person name="Jeffery W.R."/>
            <person name="Keene A."/>
            <person name="Ma L."/>
            <person name="Minx P."/>
            <person name="Murphy D."/>
            <person name="O'Quin K.E."/>
            <person name="Retaux S."/>
            <person name="Rohner N."/>
            <person name="Searle S.M."/>
            <person name="Stahl B.A."/>
            <person name="Tabin C."/>
            <person name="Volff J.N."/>
            <person name="Yoshizawa M."/>
            <person name="Warren W.C."/>
        </authorList>
    </citation>
    <scope>NUCLEOTIDE SEQUENCE [LARGE SCALE GENOMIC DNA]</scope>
    <source>
        <strain evidence="7">female</strain>
    </source>
</reference>
<organism evidence="6 7">
    <name type="scientific">Astyanax mexicanus</name>
    <name type="common">Blind cave fish</name>
    <name type="synonym">Astyanax fasciatus mexicanus</name>
    <dbReference type="NCBI Taxonomy" id="7994"/>
    <lineage>
        <taxon>Eukaryota</taxon>
        <taxon>Metazoa</taxon>
        <taxon>Chordata</taxon>
        <taxon>Craniata</taxon>
        <taxon>Vertebrata</taxon>
        <taxon>Euteleostomi</taxon>
        <taxon>Actinopterygii</taxon>
        <taxon>Neopterygii</taxon>
        <taxon>Teleostei</taxon>
        <taxon>Ostariophysi</taxon>
        <taxon>Characiformes</taxon>
        <taxon>Characoidei</taxon>
        <taxon>Acestrorhamphidae</taxon>
        <taxon>Acestrorhamphinae</taxon>
        <taxon>Astyanax</taxon>
    </lineage>
</organism>
<feature type="region of interest" description="Disordered" evidence="3">
    <location>
        <begin position="1035"/>
        <end position="1191"/>
    </location>
</feature>
<feature type="region of interest" description="Disordered" evidence="3">
    <location>
        <begin position="446"/>
        <end position="496"/>
    </location>
</feature>
<dbReference type="InterPro" id="IPR000387">
    <property type="entry name" value="Tyr_Pase_dom"/>
</dbReference>
<dbReference type="Gene3D" id="3.90.190.10">
    <property type="entry name" value="Protein tyrosine phosphatase superfamily"/>
    <property type="match status" value="1"/>
</dbReference>
<dbReference type="GO" id="GO:0033549">
    <property type="term" value="F:MAP kinase phosphatase activity"/>
    <property type="evidence" value="ECO:0007669"/>
    <property type="project" value="TreeGrafter"/>
</dbReference>
<evidence type="ECO:0000256" key="1">
    <source>
        <dbReference type="ARBA" id="ARBA00008601"/>
    </source>
</evidence>
<dbReference type="Pfam" id="PF00782">
    <property type="entry name" value="DSPc"/>
    <property type="match status" value="1"/>
</dbReference>
<dbReference type="InterPro" id="IPR029021">
    <property type="entry name" value="Prot-tyrosine_phosphatase-like"/>
</dbReference>
<dbReference type="PANTHER" id="PTHR45682">
    <property type="entry name" value="AGAP008228-PA"/>
    <property type="match status" value="1"/>
</dbReference>
<dbReference type="InterPro" id="IPR020405">
    <property type="entry name" value="Atypical_DUSP_subfamA"/>
</dbReference>
<feature type="region of interest" description="Disordered" evidence="3">
    <location>
        <begin position="1"/>
        <end position="23"/>
    </location>
</feature>
<dbReference type="InterPro" id="IPR020422">
    <property type="entry name" value="TYR_PHOSPHATASE_DUAL_dom"/>
</dbReference>
<feature type="compositionally biased region" description="Basic and acidic residues" evidence="3">
    <location>
        <begin position="1109"/>
        <end position="1119"/>
    </location>
</feature>
<evidence type="ECO:0000256" key="3">
    <source>
        <dbReference type="SAM" id="MobiDB-lite"/>
    </source>
</evidence>
<feature type="region of interest" description="Disordered" evidence="3">
    <location>
        <begin position="1267"/>
        <end position="1291"/>
    </location>
</feature>
<dbReference type="PRINTS" id="PR01909">
    <property type="entry name" value="ADSPHPHTASEA"/>
</dbReference>
<name>A0A3B1IM67_ASTMX</name>
<dbReference type="Bgee" id="ENSAMXG00000033251">
    <property type="expression patterns" value="Expressed in heart and 14 other cell types or tissues"/>
</dbReference>
<comment type="similarity">
    <text evidence="1">Belongs to the protein-tyrosine phosphatase family. Non-receptor class dual specificity subfamily.</text>
</comment>
<dbReference type="PRINTS" id="PR01908">
    <property type="entry name" value="ADSPHPHTASE"/>
</dbReference>
<dbReference type="Ensembl" id="ENSAMXT00000051763.1">
    <property type="protein sequence ID" value="ENSAMXP00000031002.1"/>
    <property type="gene ID" value="ENSAMXG00000033251.1"/>
</dbReference>
<feature type="compositionally biased region" description="Basic and acidic residues" evidence="3">
    <location>
        <begin position="1065"/>
        <end position="1076"/>
    </location>
</feature>
<feature type="compositionally biased region" description="Basic and acidic residues" evidence="3">
    <location>
        <begin position="1226"/>
        <end position="1235"/>
    </location>
</feature>
<evidence type="ECO:0000259" key="5">
    <source>
        <dbReference type="PROSITE" id="PS50056"/>
    </source>
</evidence>
<dbReference type="SMART" id="SM00195">
    <property type="entry name" value="DSPc"/>
    <property type="match status" value="1"/>
</dbReference>
<reference evidence="6" key="3">
    <citation type="submission" date="2025-08" db="UniProtKB">
        <authorList>
            <consortium name="Ensembl"/>
        </authorList>
    </citation>
    <scope>IDENTIFICATION</scope>
</reference>
<protein>
    <submittedName>
        <fullName evidence="6">Dual specificity phosphatase 27</fullName>
    </submittedName>
</protein>
<evidence type="ECO:0000313" key="6">
    <source>
        <dbReference type="Ensembl" id="ENSAMXP00000031002.1"/>
    </source>
</evidence>
<proteinExistence type="inferred from homology"/>
<dbReference type="GeneTree" id="ENSGT00940000159723"/>
<dbReference type="GO" id="GO:0014866">
    <property type="term" value="P:skeletal myofibril assembly"/>
    <property type="evidence" value="ECO:0007669"/>
    <property type="project" value="Ensembl"/>
</dbReference>
<dbReference type="InParanoid" id="A0A3B1IM67"/>
<dbReference type="PROSITE" id="PS50054">
    <property type="entry name" value="TYR_PHOSPHATASE_DUAL"/>
    <property type="match status" value="1"/>
</dbReference>
<evidence type="ECO:0000313" key="7">
    <source>
        <dbReference type="Proteomes" id="UP000018467"/>
    </source>
</evidence>
<dbReference type="Proteomes" id="UP000018467">
    <property type="component" value="Unassembled WGS sequence"/>
</dbReference>
<dbReference type="STRING" id="7994.ENSAMXP00000031002"/>
<sequence length="1291" mass="146262">MASPSDNNTEEDQKVPDEDETPVVKDIQAHYLRCPSPSFSMMSDRFSTISDRFSMVSGSDAESIFMEPIHLSSAIAAKKIINEELKPKDLKRASTPESMLESAEQLMVEDLYNRVKDMIDDRSLFNTPCVMDIQRALVQDRLEAPLNPVDEVWPNIFIGEKSVAVNKARLKRLGITHILNAGHGTGVYTGNNFYQGLNITYMGIEVDDFPDADISPHFRTCAEFLDEALLTHRGKVLVDSMMGVSRSAVLVAAYLMIFHNMSIMEALMEIRKKRAINPNEGFIKQLRQLNETLMEERDEDDDVDKMIQEWQKRNEKYQNEDWWEAQLLCEDGDNESLAEVGKSPGPQPDDLESVTSEDVQMLKDRIKRRPRRPPSDSVSTTSCSSYADLWKQRLKEIEEQAAARYRIKERDEDDDVDKMIQEWQKRNEKYQNEDWWEAQLLCEDGDNESLAEVGKSPGPQPDDLESVTSEDVQMLKDRIKRRPRRPPSDSVSTTSCSSYADLWKQRLKEIEEQAAARYRIKERDEDTCSEASQRKIDDDVDKMIQEWQKRNEKYQNEDWWEAQLLCEDGDNESLAEVGKSPGPQPDDLESVTSEDVQMLKDRIKRRPRRPPSDSVSTTSCSSYADLWKQRLKEIEEQAAARYRIKERDEDTCSEASQRKIDDDLESILSDSSSMYNFCQKNKENLTPLERWRIKRLQFGWNKKEAEADGKSGEQKEGEAETPVPSLEDVNITAYQTWKLKQQKKYGGEANKDEILEMSRGEDSATAKRRQRREELLERSRKTLEESQSVCGWETESSVSSIPLSAFCAGAFPSASVAGDDNMSVLSGRSSVLSGRSTRSQVPVPPAPPEPPVPVLGPNGEQMVNIANIQNWIANVVNETLMQKQAEMGMTGSLPPSRAGSVFSLGAGSAVGHGVDDDKSSVLSGSSYSSALPRYPNRAESVLSAGSRSASVLSAGVRANSVLSAGGASNLSSVSRLGSRRSKITTTSVPLYSLFQDQVNLHKLDTMEKEIKSDMREKMASYELKKITEDNKRSTLYKKKKQKDEDEDKEGDSSLGKSLGFNIDGPPEKPKPKRDFGRSGILNLPASANPDCSVDEWLQNVRPPSGKPSRFSDDTAEPRMSRPTYEEPQDIPEFDFSSRRSSIAAQEGDEEDYSFTSRYESYRDLSRDPSPEFSSQPRRMQLGAEASWNGASESSYYRTGRHLGRYETEEEDSYQEYTAKRKFTHSSRFEDSESTRTTRTSQNDEEDEEVSAFINQIRQRARARVAEELEDDEILSAWRKQKEDKSNNSNDS</sequence>
<dbReference type="GO" id="GO:0008138">
    <property type="term" value="F:protein tyrosine/serine/threonine phosphatase activity"/>
    <property type="evidence" value="ECO:0007669"/>
    <property type="project" value="InterPro"/>
</dbReference>
<keyword evidence="7" id="KW-1185">Reference proteome</keyword>
<dbReference type="GO" id="GO:0005737">
    <property type="term" value="C:cytoplasm"/>
    <property type="evidence" value="ECO:0007669"/>
    <property type="project" value="TreeGrafter"/>
</dbReference>
<feature type="compositionally biased region" description="Basic and acidic residues" evidence="3">
    <location>
        <begin position="1159"/>
        <end position="1169"/>
    </location>
</feature>
<reference evidence="6" key="4">
    <citation type="submission" date="2025-09" db="UniProtKB">
        <authorList>
            <consortium name="Ensembl"/>
        </authorList>
    </citation>
    <scope>IDENTIFICATION</scope>
</reference>
<feature type="region of interest" description="Disordered" evidence="3">
    <location>
        <begin position="703"/>
        <end position="726"/>
    </location>
</feature>